<sequence>MDTINLILVVDGIVAIAGNPSTHWMEGTCVLIAVLATRFPEGTTVPSA</sequence>
<proteinExistence type="predicted"/>
<comment type="caution">
    <text evidence="3">The sequence shown here is derived from an EMBL/GenBank/DDBJ whole genome shotgun (WGS) entry which is preliminary data.</text>
</comment>
<dbReference type="Proteomes" id="UP000697107">
    <property type="component" value="Unassembled WGS sequence"/>
</dbReference>
<evidence type="ECO:0000313" key="5">
    <source>
        <dbReference type="Proteomes" id="UP000697107"/>
    </source>
</evidence>
<gene>
    <name evidence="1" type="ORF">PC115_g18485</name>
    <name evidence="2" type="ORF">PC117_g15022</name>
    <name evidence="3" type="ORF">PC118_g14390</name>
    <name evidence="4" type="ORF">PC129_g17757</name>
</gene>
<dbReference type="EMBL" id="RCML01000522">
    <property type="protein sequence ID" value="KAG2974673.1"/>
    <property type="molecule type" value="Genomic_DNA"/>
</dbReference>
<reference evidence="3" key="1">
    <citation type="submission" date="2018-10" db="EMBL/GenBank/DDBJ databases">
        <title>Effector identification in a new, highly contiguous assembly of the strawberry crown rot pathogen Phytophthora cactorum.</title>
        <authorList>
            <person name="Armitage A.D."/>
            <person name="Nellist C.F."/>
            <person name="Bates H."/>
            <person name="Vickerstaff R.J."/>
            <person name="Harrison R.J."/>
        </authorList>
    </citation>
    <scope>NUCLEOTIDE SEQUENCE</scope>
    <source>
        <strain evidence="1">4032</strain>
        <strain evidence="2">4040</strain>
        <strain evidence="3">P415</strain>
        <strain evidence="4">P421</strain>
    </source>
</reference>
<evidence type="ECO:0000313" key="4">
    <source>
        <dbReference type="EMBL" id="KAG3211261.1"/>
    </source>
</evidence>
<dbReference type="EMBL" id="RCMV01000976">
    <property type="protein sequence ID" value="KAG3211261.1"/>
    <property type="molecule type" value="Genomic_DNA"/>
</dbReference>
<dbReference type="EMBL" id="RCMI01000960">
    <property type="protein sequence ID" value="KAG2893376.1"/>
    <property type="molecule type" value="Genomic_DNA"/>
</dbReference>
<evidence type="ECO:0000313" key="2">
    <source>
        <dbReference type="EMBL" id="KAG2925944.1"/>
    </source>
</evidence>
<dbReference type="AlphaFoldDB" id="A0A8T1KCF0"/>
<evidence type="ECO:0000313" key="3">
    <source>
        <dbReference type="EMBL" id="KAG2974673.1"/>
    </source>
</evidence>
<dbReference type="Proteomes" id="UP000736787">
    <property type="component" value="Unassembled WGS sequence"/>
</dbReference>
<dbReference type="EMBL" id="RCMK01000487">
    <property type="protein sequence ID" value="KAG2925944.1"/>
    <property type="molecule type" value="Genomic_DNA"/>
</dbReference>
<evidence type="ECO:0000313" key="1">
    <source>
        <dbReference type="EMBL" id="KAG2893376.1"/>
    </source>
</evidence>
<organism evidence="3 5">
    <name type="scientific">Phytophthora cactorum</name>
    <dbReference type="NCBI Taxonomy" id="29920"/>
    <lineage>
        <taxon>Eukaryota</taxon>
        <taxon>Sar</taxon>
        <taxon>Stramenopiles</taxon>
        <taxon>Oomycota</taxon>
        <taxon>Peronosporomycetes</taxon>
        <taxon>Peronosporales</taxon>
        <taxon>Peronosporaceae</taxon>
        <taxon>Phytophthora</taxon>
    </lineage>
</organism>
<dbReference type="Proteomes" id="UP000774804">
    <property type="component" value="Unassembled WGS sequence"/>
</dbReference>
<dbReference type="Proteomes" id="UP000760860">
    <property type="component" value="Unassembled WGS sequence"/>
</dbReference>
<protein>
    <submittedName>
        <fullName evidence="3">Uncharacterized protein</fullName>
    </submittedName>
</protein>
<name>A0A8T1KCF0_9STRA</name>
<accession>A0A8T1KCF0</accession>